<organism evidence="1 2">
    <name type="scientific">Puccinia striiformis</name>
    <dbReference type="NCBI Taxonomy" id="27350"/>
    <lineage>
        <taxon>Eukaryota</taxon>
        <taxon>Fungi</taxon>
        <taxon>Dikarya</taxon>
        <taxon>Basidiomycota</taxon>
        <taxon>Pucciniomycotina</taxon>
        <taxon>Pucciniomycetes</taxon>
        <taxon>Pucciniales</taxon>
        <taxon>Pucciniaceae</taxon>
        <taxon>Puccinia</taxon>
    </lineage>
</organism>
<reference evidence="2" key="2">
    <citation type="journal article" date="2018" name="BMC Genomics">
        <title>Genomic insights into host adaptation between the wheat stripe rust pathogen (Puccinia striiformis f. sp. tritici) and the barley stripe rust pathogen (Puccinia striiformis f. sp. hordei).</title>
        <authorList>
            <person name="Xia C."/>
            <person name="Wang M."/>
            <person name="Yin C."/>
            <person name="Cornejo O.E."/>
            <person name="Hulbert S.H."/>
            <person name="Chen X."/>
        </authorList>
    </citation>
    <scope>NUCLEOTIDE SEQUENCE [LARGE SCALE GENOMIC DNA]</scope>
    <source>
        <strain evidence="2">93TX-2</strain>
    </source>
</reference>
<evidence type="ECO:0000313" key="1">
    <source>
        <dbReference type="EMBL" id="POV96843.1"/>
    </source>
</evidence>
<accession>A0A2S4UHP1</accession>
<gene>
    <name evidence="1" type="ORF">PSHT_14902</name>
</gene>
<dbReference type="AlphaFoldDB" id="A0A2S4UHP1"/>
<dbReference type="Proteomes" id="UP000238274">
    <property type="component" value="Unassembled WGS sequence"/>
</dbReference>
<keyword evidence="2" id="KW-1185">Reference proteome</keyword>
<reference evidence="1 2" key="1">
    <citation type="submission" date="2017-12" db="EMBL/GenBank/DDBJ databases">
        <title>Gene loss provides genomic basis for host adaptation in cereal stripe rust fungi.</title>
        <authorList>
            <person name="Xia C."/>
        </authorList>
    </citation>
    <scope>NUCLEOTIDE SEQUENCE [LARGE SCALE GENOMIC DNA]</scope>
    <source>
        <strain evidence="1 2">93TX-2</strain>
    </source>
</reference>
<dbReference type="VEuPathDB" id="FungiDB:PSTT_07067"/>
<dbReference type="OrthoDB" id="2495276at2759"/>
<name>A0A2S4UHP1_9BASI</name>
<proteinExistence type="predicted"/>
<comment type="caution">
    <text evidence="1">The sequence shown here is derived from an EMBL/GenBank/DDBJ whole genome shotgun (WGS) entry which is preliminary data.</text>
</comment>
<reference evidence="2" key="3">
    <citation type="journal article" date="2018" name="Mol. Plant Microbe Interact.">
        <title>Genome sequence resources for the wheat stripe rust pathogen (Puccinia striiformis f. sp. tritici) and the barley stripe rust pathogen (Puccinia striiformis f. sp. hordei).</title>
        <authorList>
            <person name="Xia C."/>
            <person name="Wang M."/>
            <person name="Yin C."/>
            <person name="Cornejo O.E."/>
            <person name="Hulbert S.H."/>
            <person name="Chen X."/>
        </authorList>
    </citation>
    <scope>NUCLEOTIDE SEQUENCE [LARGE SCALE GENOMIC DNA]</scope>
    <source>
        <strain evidence="2">93TX-2</strain>
    </source>
</reference>
<dbReference type="EMBL" id="PKSM01000355">
    <property type="protein sequence ID" value="POV96843.1"/>
    <property type="molecule type" value="Genomic_DNA"/>
</dbReference>
<sequence length="190" mass="21488">MGSAGKEDNINSEDYLSMYSFASSHNPLSFPQVLLSYPLDLTANSSLRRTNQSSHPRAFMNLVPFPLSETTRLENLHHRFKRACRNKDYQKLLRRESRKDLYLNTRAKVANLKQLIKKKFNIRSIVNHPRICLLKISDDSLPMKSLGTLPVPSPVAQGQVLPIPASADVQEDTELLGSLVEQLDLVFDPT</sequence>
<evidence type="ECO:0000313" key="2">
    <source>
        <dbReference type="Proteomes" id="UP000238274"/>
    </source>
</evidence>
<dbReference type="VEuPathDB" id="FungiDB:PSHT_14902"/>
<protein>
    <submittedName>
        <fullName evidence="1">Uncharacterized protein</fullName>
    </submittedName>
</protein>